<dbReference type="Proteomes" id="UP000646540">
    <property type="component" value="Unassembled WGS sequence"/>
</dbReference>
<dbReference type="RefSeq" id="WP_186939883.1">
    <property type="nucleotide sequence ID" value="NZ_JACNQW010000049.1"/>
</dbReference>
<accession>A0A8H9ZVL6</accession>
<comment type="caution">
    <text evidence="2">The sequence shown here is derived from an EMBL/GenBank/DDBJ whole genome shotgun (WGS) entry which is preliminary data.</text>
</comment>
<organism evidence="2 3">
    <name type="scientific">Klebsiella quasipneumoniae</name>
    <dbReference type="NCBI Taxonomy" id="1463165"/>
    <lineage>
        <taxon>Bacteria</taxon>
        <taxon>Pseudomonadati</taxon>
        <taxon>Pseudomonadota</taxon>
        <taxon>Gammaproteobacteria</taxon>
        <taxon>Enterobacterales</taxon>
        <taxon>Enterobacteriaceae</taxon>
        <taxon>Klebsiella/Raoultella group</taxon>
        <taxon>Klebsiella</taxon>
        <taxon>Klebsiella pneumoniae complex</taxon>
    </lineage>
</organism>
<evidence type="ECO:0000313" key="3">
    <source>
        <dbReference type="Proteomes" id="UP000646540"/>
    </source>
</evidence>
<dbReference type="AlphaFoldDB" id="A0A8H9ZVL6"/>
<name>A0A8H9ZVL6_9ENTR</name>
<proteinExistence type="predicted"/>
<protein>
    <submittedName>
        <fullName evidence="2">Uncharacterized protein</fullName>
    </submittedName>
</protein>
<gene>
    <name evidence="2" type="ORF">H8L09_27555</name>
</gene>
<evidence type="ECO:0000313" key="2">
    <source>
        <dbReference type="EMBL" id="MBC5049082.1"/>
    </source>
</evidence>
<feature type="non-terminal residue" evidence="2">
    <location>
        <position position="171"/>
    </location>
</feature>
<feature type="signal peptide" evidence="1">
    <location>
        <begin position="1"/>
        <end position="20"/>
    </location>
</feature>
<feature type="chain" id="PRO_5034604859" evidence="1">
    <location>
        <begin position="21"/>
        <end position="171"/>
    </location>
</feature>
<reference evidence="2" key="1">
    <citation type="submission" date="2020-08" db="EMBL/GenBank/DDBJ databases">
        <title>Genomic evolution and epidemiology of Klebsiella pneumoniae from a major hospital in Beijing, China, over a fifteen-year period: dissemination of known and novel high-risk clones.</title>
        <authorList>
            <person name="Palmieri M."/>
        </authorList>
    </citation>
    <scope>NUCLEOTIDE SEQUENCE</scope>
    <source>
        <strain evidence="2">K7050</strain>
    </source>
</reference>
<evidence type="ECO:0000256" key="1">
    <source>
        <dbReference type="SAM" id="SignalP"/>
    </source>
</evidence>
<keyword evidence="1" id="KW-0732">Signal</keyword>
<sequence length="171" mass="18429">MKVRNLAFLLILLSATSSLAFFQLAYVGESIISAGMGRLFASRAATAATGEVYSKLLSSTVLSAKNIIKKRLSSIPAGSGMRTAKHGTYLSLLGLAGMPISDMFSSDDVSITGELTDEKIIISRPTANAGFSLQEWDGRYVDLKTPSGQEVRGYPRLPILRKESASRFVVY</sequence>
<dbReference type="EMBL" id="JACNQW010000049">
    <property type="protein sequence ID" value="MBC5049082.1"/>
    <property type="molecule type" value="Genomic_DNA"/>
</dbReference>